<feature type="compositionally biased region" description="Basic and acidic residues" evidence="1">
    <location>
        <begin position="94"/>
        <end position="126"/>
    </location>
</feature>
<dbReference type="AlphaFoldDB" id="A0A553PIF8"/>
<dbReference type="EMBL" id="VCGU01000004">
    <property type="protein sequence ID" value="TRY77457.1"/>
    <property type="molecule type" value="Genomic_DNA"/>
</dbReference>
<comment type="caution">
    <text evidence="2">The sequence shown here is derived from an EMBL/GenBank/DDBJ whole genome shotgun (WGS) entry which is preliminary data.</text>
</comment>
<proteinExistence type="predicted"/>
<gene>
    <name evidence="2" type="ORF">TCAL_13996</name>
</gene>
<dbReference type="Proteomes" id="UP000318571">
    <property type="component" value="Chromosome 5"/>
</dbReference>
<feature type="compositionally biased region" description="Low complexity" evidence="1">
    <location>
        <begin position="51"/>
        <end position="63"/>
    </location>
</feature>
<feature type="compositionally biased region" description="Acidic residues" evidence="1">
    <location>
        <begin position="239"/>
        <end position="251"/>
    </location>
</feature>
<sequence length="364" mass="40696">MLDAESGRKNLRSKPWNVPSVKLSPLSIKTNSSHPSTTEKLPSFLEREQQISEQQQQQQQQQQHLSGPRRNFFSRVGNNELCNEIYQLYSQHGPQRDTMIKERRGSLLPREESRERKSSRCRKSLEEETELSGEDSNSYLTETSVQMRKDNSLKTSSRATTNDLTFDSAVPAITSTASSGGALALAVASSSLQTRDQISQKSKATRFLPDEQSRAVARVDRSGSSCSSSSDFMAWSSEATEDDEDGEGEAEVDEANAAHYHAHSQRQEAIVLDGEPIQDEVPRLSGHERSNLRRGQRYDGLERGRGGERTIFNDSGDEMETDGGSEGKHHHPDNNRGADEALQMCWTSRDIRSTRSQGKMEPAY</sequence>
<feature type="compositionally biased region" description="Polar residues" evidence="1">
    <location>
        <begin position="27"/>
        <end position="40"/>
    </location>
</feature>
<name>A0A553PIF8_TIGCA</name>
<reference evidence="2 3" key="1">
    <citation type="journal article" date="2018" name="Nat. Ecol. Evol.">
        <title>Genomic signatures of mitonuclear coevolution across populations of Tigriopus californicus.</title>
        <authorList>
            <person name="Barreto F.S."/>
            <person name="Watson E.T."/>
            <person name="Lima T.G."/>
            <person name="Willett C.S."/>
            <person name="Edmands S."/>
            <person name="Li W."/>
            <person name="Burton R.S."/>
        </authorList>
    </citation>
    <scope>NUCLEOTIDE SEQUENCE [LARGE SCALE GENOMIC DNA]</scope>
    <source>
        <strain evidence="2 3">San Diego</strain>
    </source>
</reference>
<feature type="compositionally biased region" description="Low complexity" evidence="1">
    <location>
        <begin position="222"/>
        <end position="238"/>
    </location>
</feature>
<evidence type="ECO:0000256" key="1">
    <source>
        <dbReference type="SAM" id="MobiDB-lite"/>
    </source>
</evidence>
<evidence type="ECO:0000313" key="3">
    <source>
        <dbReference type="Proteomes" id="UP000318571"/>
    </source>
</evidence>
<keyword evidence="3" id="KW-1185">Reference proteome</keyword>
<feature type="non-terminal residue" evidence="2">
    <location>
        <position position="364"/>
    </location>
</feature>
<feature type="region of interest" description="Disordered" evidence="1">
    <location>
        <begin position="276"/>
        <end position="364"/>
    </location>
</feature>
<accession>A0A553PIF8</accession>
<feature type="region of interest" description="Disordered" evidence="1">
    <location>
        <begin position="1"/>
        <end position="74"/>
    </location>
</feature>
<evidence type="ECO:0000313" key="2">
    <source>
        <dbReference type="EMBL" id="TRY77457.1"/>
    </source>
</evidence>
<protein>
    <submittedName>
        <fullName evidence="2">Uncharacterized protein</fullName>
    </submittedName>
</protein>
<feature type="compositionally biased region" description="Basic and acidic residues" evidence="1">
    <location>
        <begin position="280"/>
        <end position="308"/>
    </location>
</feature>
<feature type="compositionally biased region" description="Polar residues" evidence="1">
    <location>
        <begin position="134"/>
        <end position="146"/>
    </location>
</feature>
<organism evidence="2 3">
    <name type="scientific">Tigriopus californicus</name>
    <name type="common">Marine copepod</name>
    <dbReference type="NCBI Taxonomy" id="6832"/>
    <lineage>
        <taxon>Eukaryota</taxon>
        <taxon>Metazoa</taxon>
        <taxon>Ecdysozoa</taxon>
        <taxon>Arthropoda</taxon>
        <taxon>Crustacea</taxon>
        <taxon>Multicrustacea</taxon>
        <taxon>Hexanauplia</taxon>
        <taxon>Copepoda</taxon>
        <taxon>Harpacticoida</taxon>
        <taxon>Harpacticidae</taxon>
        <taxon>Tigriopus</taxon>
    </lineage>
</organism>
<feature type="region of interest" description="Disordered" evidence="1">
    <location>
        <begin position="93"/>
        <end position="157"/>
    </location>
</feature>
<feature type="region of interest" description="Disordered" evidence="1">
    <location>
        <begin position="215"/>
        <end position="251"/>
    </location>
</feature>